<feature type="region of interest" description="Disordered" evidence="1">
    <location>
        <begin position="139"/>
        <end position="348"/>
    </location>
</feature>
<dbReference type="Proteomes" id="UP000054166">
    <property type="component" value="Unassembled WGS sequence"/>
</dbReference>
<gene>
    <name evidence="2" type="ORF">PILCRDRAFT_91035</name>
</gene>
<dbReference type="AlphaFoldDB" id="A0A0C3EYY8"/>
<dbReference type="EMBL" id="KN833022">
    <property type="protein sequence ID" value="KIM77755.1"/>
    <property type="molecule type" value="Genomic_DNA"/>
</dbReference>
<feature type="compositionally biased region" description="Pro residues" evidence="1">
    <location>
        <begin position="311"/>
        <end position="325"/>
    </location>
</feature>
<evidence type="ECO:0000313" key="3">
    <source>
        <dbReference type="Proteomes" id="UP000054166"/>
    </source>
</evidence>
<feature type="compositionally biased region" description="Pro residues" evidence="1">
    <location>
        <begin position="157"/>
        <end position="172"/>
    </location>
</feature>
<evidence type="ECO:0000313" key="2">
    <source>
        <dbReference type="EMBL" id="KIM77755.1"/>
    </source>
</evidence>
<keyword evidence="3" id="KW-1185">Reference proteome</keyword>
<organism evidence="2 3">
    <name type="scientific">Piloderma croceum (strain F 1598)</name>
    <dbReference type="NCBI Taxonomy" id="765440"/>
    <lineage>
        <taxon>Eukaryota</taxon>
        <taxon>Fungi</taxon>
        <taxon>Dikarya</taxon>
        <taxon>Basidiomycota</taxon>
        <taxon>Agaricomycotina</taxon>
        <taxon>Agaricomycetes</taxon>
        <taxon>Agaricomycetidae</taxon>
        <taxon>Atheliales</taxon>
        <taxon>Atheliaceae</taxon>
        <taxon>Piloderma</taxon>
    </lineage>
</organism>
<reference evidence="2 3" key="1">
    <citation type="submission" date="2014-04" db="EMBL/GenBank/DDBJ databases">
        <authorList>
            <consortium name="DOE Joint Genome Institute"/>
            <person name="Kuo A."/>
            <person name="Tarkka M."/>
            <person name="Buscot F."/>
            <person name="Kohler A."/>
            <person name="Nagy L.G."/>
            <person name="Floudas D."/>
            <person name="Copeland A."/>
            <person name="Barry K.W."/>
            <person name="Cichocki N."/>
            <person name="Veneault-Fourrey C."/>
            <person name="LaButti K."/>
            <person name="Lindquist E.A."/>
            <person name="Lipzen A."/>
            <person name="Lundell T."/>
            <person name="Morin E."/>
            <person name="Murat C."/>
            <person name="Sun H."/>
            <person name="Tunlid A."/>
            <person name="Henrissat B."/>
            <person name="Grigoriev I.V."/>
            <person name="Hibbett D.S."/>
            <person name="Martin F."/>
            <person name="Nordberg H.P."/>
            <person name="Cantor M.N."/>
            <person name="Hua S.X."/>
        </authorList>
    </citation>
    <scope>NUCLEOTIDE SEQUENCE [LARGE SCALE GENOMIC DNA]</scope>
    <source>
        <strain evidence="2 3">F 1598</strain>
    </source>
</reference>
<proteinExistence type="predicted"/>
<accession>A0A0C3EYY8</accession>
<feature type="compositionally biased region" description="Low complexity" evidence="1">
    <location>
        <begin position="189"/>
        <end position="215"/>
    </location>
</feature>
<evidence type="ECO:0000256" key="1">
    <source>
        <dbReference type="SAM" id="MobiDB-lite"/>
    </source>
</evidence>
<protein>
    <submittedName>
        <fullName evidence="2">Uncharacterized protein</fullName>
    </submittedName>
</protein>
<reference evidence="3" key="2">
    <citation type="submission" date="2015-01" db="EMBL/GenBank/DDBJ databases">
        <title>Evolutionary Origins and Diversification of the Mycorrhizal Mutualists.</title>
        <authorList>
            <consortium name="DOE Joint Genome Institute"/>
            <consortium name="Mycorrhizal Genomics Consortium"/>
            <person name="Kohler A."/>
            <person name="Kuo A."/>
            <person name="Nagy L.G."/>
            <person name="Floudas D."/>
            <person name="Copeland A."/>
            <person name="Barry K.W."/>
            <person name="Cichocki N."/>
            <person name="Veneault-Fourrey C."/>
            <person name="LaButti K."/>
            <person name="Lindquist E.A."/>
            <person name="Lipzen A."/>
            <person name="Lundell T."/>
            <person name="Morin E."/>
            <person name="Murat C."/>
            <person name="Riley R."/>
            <person name="Ohm R."/>
            <person name="Sun H."/>
            <person name="Tunlid A."/>
            <person name="Henrissat B."/>
            <person name="Grigoriev I.V."/>
            <person name="Hibbett D.S."/>
            <person name="Martin F."/>
        </authorList>
    </citation>
    <scope>NUCLEOTIDE SEQUENCE [LARGE SCALE GENOMIC DNA]</scope>
    <source>
        <strain evidence="3">F 1598</strain>
    </source>
</reference>
<dbReference type="InParanoid" id="A0A0C3EYY8"/>
<feature type="compositionally biased region" description="Basic and acidic residues" evidence="1">
    <location>
        <begin position="226"/>
        <end position="240"/>
    </location>
</feature>
<name>A0A0C3EYY8_PILCF</name>
<dbReference type="HOGENOM" id="CLU_510079_0_0_1"/>
<sequence length="534" mass="58026">MDTIWKKAAKKQCTRDLCDATVTSTLTTPVQTTLPVTTTTTPKWCDPETVTLEQIDENTRRLLREWPKDDGIPFPMEILKVLRDLNYGRSLAKNGKKAAKIAYQRNYYGAAIQISVLTQSKVQPVTAITPTFLNSSIPVPTRTRTPASTPARTPVPARIPVPIPTPALPPPVGTSTLNSNPIAAFESDTAATAPTPSPASTTTTNLSSATTTGPTRVVIPTAVEQRGTKQPDNKESKERTGEEEDERQERRGENKEEHKDEEKAKQEAMKEACPQTGRDDATRHQLTPFDWATDIDRSISPVPSASNFRPTKPPSPWASPKPAPRLPDNSVTPSQPIHARTPTPTDCTPAAYTPAALALVDPDPGDMANKPIPADPAPALHKPALVNPDPTPSHSAQASSILVDPAPIDMPNVPNISAHVTAATLIFTLRATSQVSNWAHEIHGAVSITAAITFTHLESATHFHLQNNFGNCLTCIQAHIRSRANQHYANHLPIQTHIHLTNTIHNCIQNQFNIPLHIHGTPSNFDLHAIGVYI</sequence>
<feature type="compositionally biased region" description="Basic and acidic residues" evidence="1">
    <location>
        <begin position="247"/>
        <end position="270"/>
    </location>
</feature>
<feature type="compositionally biased region" description="Low complexity" evidence="1">
    <location>
        <begin position="139"/>
        <end position="156"/>
    </location>
</feature>